<evidence type="ECO:0000313" key="2">
    <source>
        <dbReference type="Proteomes" id="UP001482513"/>
    </source>
</evidence>
<sequence length="62" mass="6831">MNTDEMAASRRADPNYVQISGHVPKPLALEFKLAFTRAEINQSEAMEAAIALWVQQQEGGKA</sequence>
<comment type="caution">
    <text evidence="1">The sequence shown here is derived from an EMBL/GenBank/DDBJ whole genome shotgun (WGS) entry which is preliminary data.</text>
</comment>
<dbReference type="EMBL" id="JAMPKX010000027">
    <property type="protein sequence ID" value="MEP0950306.1"/>
    <property type="molecule type" value="Genomic_DNA"/>
</dbReference>
<protein>
    <submittedName>
        <fullName evidence="1">Uncharacterized protein</fullName>
    </submittedName>
</protein>
<evidence type="ECO:0000313" key="1">
    <source>
        <dbReference type="EMBL" id="MEP0950306.1"/>
    </source>
</evidence>
<reference evidence="1 2" key="1">
    <citation type="submission" date="2022-04" db="EMBL/GenBank/DDBJ databases">
        <title>Positive selection, recombination, and allopatry shape intraspecific diversity of widespread and dominant cyanobacteria.</title>
        <authorList>
            <person name="Wei J."/>
            <person name="Shu W."/>
            <person name="Hu C."/>
        </authorList>
    </citation>
    <scope>NUCLEOTIDE SEQUENCE [LARGE SCALE GENOMIC DNA]</scope>
    <source>
        <strain evidence="1 2">DQ-A4</strain>
    </source>
</reference>
<gene>
    <name evidence="1" type="ORF">NC992_25795</name>
</gene>
<dbReference type="Gene3D" id="1.10.1220.10">
    <property type="entry name" value="Met repressor-like"/>
    <property type="match status" value="1"/>
</dbReference>
<name>A0ABV0KC00_9CYAN</name>
<dbReference type="InterPro" id="IPR013321">
    <property type="entry name" value="Arc_rbn_hlx_hlx"/>
</dbReference>
<dbReference type="RefSeq" id="WP_190708027.1">
    <property type="nucleotide sequence ID" value="NZ_JAMPKX010000027.1"/>
</dbReference>
<accession>A0ABV0KC00</accession>
<organism evidence="1 2">
    <name type="scientific">Leptolyngbya subtilissima DQ-A4</name>
    <dbReference type="NCBI Taxonomy" id="2933933"/>
    <lineage>
        <taxon>Bacteria</taxon>
        <taxon>Bacillati</taxon>
        <taxon>Cyanobacteriota</taxon>
        <taxon>Cyanophyceae</taxon>
        <taxon>Leptolyngbyales</taxon>
        <taxon>Leptolyngbyaceae</taxon>
        <taxon>Leptolyngbya group</taxon>
        <taxon>Leptolyngbya</taxon>
    </lineage>
</organism>
<proteinExistence type="predicted"/>
<dbReference type="Proteomes" id="UP001482513">
    <property type="component" value="Unassembled WGS sequence"/>
</dbReference>
<keyword evidence="2" id="KW-1185">Reference proteome</keyword>